<evidence type="ECO:0000256" key="1">
    <source>
        <dbReference type="SAM" id="SignalP"/>
    </source>
</evidence>
<comment type="caution">
    <text evidence="2">The sequence shown here is derived from an EMBL/GenBank/DDBJ whole genome shotgun (WGS) entry which is preliminary data.</text>
</comment>
<dbReference type="AlphaFoldDB" id="A0A434AFI9"/>
<organism evidence="2 3">
    <name type="scientific">Ancylomarina longa</name>
    <dbReference type="NCBI Taxonomy" id="2487017"/>
    <lineage>
        <taxon>Bacteria</taxon>
        <taxon>Pseudomonadati</taxon>
        <taxon>Bacteroidota</taxon>
        <taxon>Bacteroidia</taxon>
        <taxon>Marinilabiliales</taxon>
        <taxon>Marinifilaceae</taxon>
        <taxon>Ancylomarina</taxon>
    </lineage>
</organism>
<reference evidence="2 3" key="1">
    <citation type="submission" date="2018-11" db="EMBL/GenBank/DDBJ databases">
        <title>Parancylomarina longa gen. nov., sp. nov., isolated from sediments of southern Okinawa.</title>
        <authorList>
            <person name="Fu T."/>
        </authorList>
    </citation>
    <scope>NUCLEOTIDE SEQUENCE [LARGE SCALE GENOMIC DNA]</scope>
    <source>
        <strain evidence="2 3">T3-2 S1-C</strain>
    </source>
</reference>
<evidence type="ECO:0000313" key="3">
    <source>
        <dbReference type="Proteomes" id="UP000282985"/>
    </source>
</evidence>
<protein>
    <recommendedName>
        <fullName evidence="4">PEGA domain-containing protein</fullName>
    </recommendedName>
</protein>
<name>A0A434AFI9_9BACT</name>
<sequence length="220" mass="25307">MKKYFTLLLFLLIVTSSAFALKKSVLVSCSEPDAKIYQDGKYIGTGQVEIVIVSKSCANIESRKIGYLTEKVKFCNNRYSARPPKTYYIEMRRDDSYDASIQTDIANSDIELKTSKAETDAWKLISQIVTSSFDVIEITDKETGYLRTAWVAQSFDAKTIRTRFIVKQASVEPLVYKIKLVSEHSDFKGTSIKKDEDFREWDRVLRKYENLISELTSRLK</sequence>
<accession>A0A434AFI9</accession>
<dbReference type="EMBL" id="RJJX01000027">
    <property type="protein sequence ID" value="RUT73147.1"/>
    <property type="molecule type" value="Genomic_DNA"/>
</dbReference>
<evidence type="ECO:0000313" key="2">
    <source>
        <dbReference type="EMBL" id="RUT73147.1"/>
    </source>
</evidence>
<gene>
    <name evidence="2" type="ORF">DLK05_14790</name>
</gene>
<evidence type="ECO:0008006" key="4">
    <source>
        <dbReference type="Google" id="ProtNLM"/>
    </source>
</evidence>
<keyword evidence="3" id="KW-1185">Reference proteome</keyword>
<feature type="signal peptide" evidence="1">
    <location>
        <begin position="1"/>
        <end position="20"/>
    </location>
</feature>
<dbReference type="OrthoDB" id="1121354at2"/>
<dbReference type="Proteomes" id="UP000282985">
    <property type="component" value="Unassembled WGS sequence"/>
</dbReference>
<keyword evidence="1" id="KW-0732">Signal</keyword>
<proteinExistence type="predicted"/>
<dbReference type="RefSeq" id="WP_127344745.1">
    <property type="nucleotide sequence ID" value="NZ_RJJX01000027.1"/>
</dbReference>
<feature type="chain" id="PRO_5019434545" description="PEGA domain-containing protein" evidence="1">
    <location>
        <begin position="21"/>
        <end position="220"/>
    </location>
</feature>